<dbReference type="Gene3D" id="3.90.228.20">
    <property type="match status" value="1"/>
</dbReference>
<dbReference type="GO" id="GO:0006094">
    <property type="term" value="P:gluconeogenesis"/>
    <property type="evidence" value="ECO:0007669"/>
    <property type="project" value="InterPro"/>
</dbReference>
<reference evidence="1" key="1">
    <citation type="submission" date="2018-06" db="EMBL/GenBank/DDBJ databases">
        <authorList>
            <person name="Zhirakovskaya E."/>
        </authorList>
    </citation>
    <scope>NUCLEOTIDE SEQUENCE</scope>
</reference>
<dbReference type="InterPro" id="IPR013035">
    <property type="entry name" value="PEP_carboxykinase_C"/>
</dbReference>
<accession>A0A3B0VAT8</accession>
<dbReference type="AlphaFoldDB" id="A0A3B0VAT8"/>
<name>A0A3B0VAT8_9ZZZZ</name>
<feature type="non-terminal residue" evidence="1">
    <location>
        <position position="1"/>
    </location>
</feature>
<evidence type="ECO:0000313" key="1">
    <source>
        <dbReference type="EMBL" id="VAW33939.1"/>
    </source>
</evidence>
<organism evidence="1">
    <name type="scientific">hydrothermal vent metagenome</name>
    <dbReference type="NCBI Taxonomy" id="652676"/>
    <lineage>
        <taxon>unclassified sequences</taxon>
        <taxon>metagenomes</taxon>
        <taxon>ecological metagenomes</taxon>
    </lineage>
</organism>
<dbReference type="EMBL" id="UOEU01000496">
    <property type="protein sequence ID" value="VAW33939.1"/>
    <property type="molecule type" value="Genomic_DNA"/>
</dbReference>
<dbReference type="SUPFAM" id="SSF53795">
    <property type="entry name" value="PEP carboxykinase-like"/>
    <property type="match status" value="1"/>
</dbReference>
<evidence type="ECO:0008006" key="2">
    <source>
        <dbReference type="Google" id="ProtNLM"/>
    </source>
</evidence>
<dbReference type="GO" id="GO:0004611">
    <property type="term" value="F:phosphoenolpyruvate carboxykinase activity"/>
    <property type="evidence" value="ECO:0007669"/>
    <property type="project" value="InterPro"/>
</dbReference>
<sequence length="41" mass="4429">TWADGAAYDKQAHKLAVLFNQNFEMYKEGSSAAIINAGPTV</sequence>
<gene>
    <name evidence="1" type="ORF">MNBD_CHLOROFLEXI01-2717</name>
</gene>
<dbReference type="GO" id="GO:0017076">
    <property type="term" value="F:purine nucleotide binding"/>
    <property type="evidence" value="ECO:0007669"/>
    <property type="project" value="InterPro"/>
</dbReference>
<protein>
    <recommendedName>
        <fullName evidence="2">Phosphoenolpyruvate carboxykinase (ATP)</fullName>
    </recommendedName>
</protein>
<proteinExistence type="predicted"/>